<name>A0A0C9WEB2_9AGAM</name>
<evidence type="ECO:0000313" key="3">
    <source>
        <dbReference type="Proteomes" id="UP000053820"/>
    </source>
</evidence>
<feature type="compositionally biased region" description="Low complexity" evidence="1">
    <location>
        <begin position="15"/>
        <end position="39"/>
    </location>
</feature>
<dbReference type="EMBL" id="KN839849">
    <property type="protein sequence ID" value="KIJ63796.1"/>
    <property type="molecule type" value="Genomic_DNA"/>
</dbReference>
<feature type="non-terminal residue" evidence="2">
    <location>
        <position position="105"/>
    </location>
</feature>
<evidence type="ECO:0000256" key="1">
    <source>
        <dbReference type="SAM" id="MobiDB-lite"/>
    </source>
</evidence>
<evidence type="ECO:0000313" key="2">
    <source>
        <dbReference type="EMBL" id="KIJ63796.1"/>
    </source>
</evidence>
<gene>
    <name evidence="2" type="ORF">HYDPIDRAFT_56833</name>
</gene>
<dbReference type="Proteomes" id="UP000053820">
    <property type="component" value="Unassembled WGS sequence"/>
</dbReference>
<protein>
    <submittedName>
        <fullName evidence="2">Uncharacterized protein</fullName>
    </submittedName>
</protein>
<accession>A0A0C9WEB2</accession>
<keyword evidence="3" id="KW-1185">Reference proteome</keyword>
<dbReference type="OrthoDB" id="3070249at2759"/>
<reference evidence="2 3" key="1">
    <citation type="submission" date="2014-04" db="EMBL/GenBank/DDBJ databases">
        <title>Evolutionary Origins and Diversification of the Mycorrhizal Mutualists.</title>
        <authorList>
            <consortium name="DOE Joint Genome Institute"/>
            <consortium name="Mycorrhizal Genomics Consortium"/>
            <person name="Kohler A."/>
            <person name="Kuo A."/>
            <person name="Nagy L.G."/>
            <person name="Floudas D."/>
            <person name="Copeland A."/>
            <person name="Barry K.W."/>
            <person name="Cichocki N."/>
            <person name="Veneault-Fourrey C."/>
            <person name="LaButti K."/>
            <person name="Lindquist E.A."/>
            <person name="Lipzen A."/>
            <person name="Lundell T."/>
            <person name="Morin E."/>
            <person name="Murat C."/>
            <person name="Riley R."/>
            <person name="Ohm R."/>
            <person name="Sun H."/>
            <person name="Tunlid A."/>
            <person name="Henrissat B."/>
            <person name="Grigoriev I.V."/>
            <person name="Hibbett D.S."/>
            <person name="Martin F."/>
        </authorList>
    </citation>
    <scope>NUCLEOTIDE SEQUENCE [LARGE SCALE GENOMIC DNA]</scope>
    <source>
        <strain evidence="2 3">MD-312</strain>
    </source>
</reference>
<proteinExistence type="predicted"/>
<sequence length="105" mass="11137">ITGYPDNLHYGPQYPGGSSSPVTTSGQASSLSASGSVGQPPAPAEPVTSTSFAQEVRRCSVRGCNKPLAPDVANKMCDECRGRHRVYAMTKRAKRKQEKAAILSQ</sequence>
<organism evidence="2 3">
    <name type="scientific">Hydnomerulius pinastri MD-312</name>
    <dbReference type="NCBI Taxonomy" id="994086"/>
    <lineage>
        <taxon>Eukaryota</taxon>
        <taxon>Fungi</taxon>
        <taxon>Dikarya</taxon>
        <taxon>Basidiomycota</taxon>
        <taxon>Agaricomycotina</taxon>
        <taxon>Agaricomycetes</taxon>
        <taxon>Agaricomycetidae</taxon>
        <taxon>Boletales</taxon>
        <taxon>Boletales incertae sedis</taxon>
        <taxon>Leucogyrophana</taxon>
    </lineage>
</organism>
<feature type="region of interest" description="Disordered" evidence="1">
    <location>
        <begin position="1"/>
        <end position="52"/>
    </location>
</feature>
<dbReference type="AlphaFoldDB" id="A0A0C9WEB2"/>
<feature type="non-terminal residue" evidence="2">
    <location>
        <position position="1"/>
    </location>
</feature>
<dbReference type="HOGENOM" id="CLU_2242910_0_0_1"/>